<dbReference type="Proteomes" id="UP000241107">
    <property type="component" value="Unassembled WGS sequence"/>
</dbReference>
<name>A0A2P7YUF2_9ASCO</name>
<comment type="caution">
    <text evidence="2">The sequence shown here is derived from an EMBL/GenBank/DDBJ whole genome shotgun (WGS) entry which is preliminary data.</text>
</comment>
<evidence type="ECO:0000313" key="3">
    <source>
        <dbReference type="Proteomes" id="UP000241107"/>
    </source>
</evidence>
<dbReference type="OrthoDB" id="4087050at2759"/>
<keyword evidence="1" id="KW-0732">Signal</keyword>
<reference evidence="2 3" key="1">
    <citation type="submission" date="2018-03" db="EMBL/GenBank/DDBJ databases">
        <title>Candida pseudohaemulonii genome assembly and annotation.</title>
        <authorList>
            <person name="Munoz J.F."/>
            <person name="Gade L.G."/>
            <person name="Chow N.A."/>
            <person name="Litvintseva A.P."/>
            <person name="Loparev V.N."/>
            <person name="Cuomo C.A."/>
        </authorList>
    </citation>
    <scope>NUCLEOTIDE SEQUENCE [LARGE SCALE GENOMIC DNA]</scope>
    <source>
        <strain evidence="2 3">B12108</strain>
    </source>
</reference>
<proteinExistence type="predicted"/>
<dbReference type="RefSeq" id="XP_024714681.1">
    <property type="nucleotide sequence ID" value="XM_024856801.1"/>
</dbReference>
<feature type="chain" id="PRO_5015172204" evidence="1">
    <location>
        <begin position="19"/>
        <end position="213"/>
    </location>
</feature>
<dbReference type="VEuPathDB" id="FungiDB:C7M61_001390"/>
<dbReference type="AlphaFoldDB" id="A0A2P7YUF2"/>
<evidence type="ECO:0000313" key="2">
    <source>
        <dbReference type="EMBL" id="PSK39591.1"/>
    </source>
</evidence>
<protein>
    <submittedName>
        <fullName evidence="2">Uncharacterized protein</fullName>
    </submittedName>
</protein>
<dbReference type="EMBL" id="PYFQ01000002">
    <property type="protein sequence ID" value="PSK39591.1"/>
    <property type="molecule type" value="Genomic_DNA"/>
</dbReference>
<gene>
    <name evidence="2" type="ORF">C7M61_001390</name>
</gene>
<feature type="signal peptide" evidence="1">
    <location>
        <begin position="1"/>
        <end position="18"/>
    </location>
</feature>
<keyword evidence="3" id="KW-1185">Reference proteome</keyword>
<dbReference type="GeneID" id="36564780"/>
<accession>A0A2P7YUF2</accession>
<evidence type="ECO:0000256" key="1">
    <source>
        <dbReference type="SAM" id="SignalP"/>
    </source>
</evidence>
<sequence>MLLHHLVSTALAWGAVLSSLVSIARNGPDSKIKLSPAPSLPQSLSQPIPPVSAAVASSAWIKDYLLFYSKEPEIHSLQVEAKPRRTKITNYGNRLSNENDLSSFTRHLVELLREEFEPKQKKPKKVKQPPVVDLDIDHFIAYLIEHKGFTERQLAFLRRPQLDYGYDTIEKELTLIRRQQTDQKHISIGGESAGSIIETSNVLAAFLAVSLWL</sequence>
<organism evidence="2 3">
    <name type="scientific">Candidozyma pseudohaemuli</name>
    <dbReference type="NCBI Taxonomy" id="418784"/>
    <lineage>
        <taxon>Eukaryota</taxon>
        <taxon>Fungi</taxon>
        <taxon>Dikarya</taxon>
        <taxon>Ascomycota</taxon>
        <taxon>Saccharomycotina</taxon>
        <taxon>Pichiomycetes</taxon>
        <taxon>Metschnikowiaceae</taxon>
        <taxon>Candidozyma</taxon>
    </lineage>
</organism>